<dbReference type="PANTHER" id="PTHR10224">
    <property type="entry name" value="ES1 PROTEIN HOMOLOG, MITOCHONDRIAL"/>
    <property type="match status" value="1"/>
</dbReference>
<dbReference type="InterPro" id="IPR029062">
    <property type="entry name" value="Class_I_gatase-like"/>
</dbReference>
<evidence type="ECO:0000313" key="2">
    <source>
        <dbReference type="Proteomes" id="UP001165085"/>
    </source>
</evidence>
<organism evidence="1 2">
    <name type="scientific">Triparma strigata</name>
    <dbReference type="NCBI Taxonomy" id="1606541"/>
    <lineage>
        <taxon>Eukaryota</taxon>
        <taxon>Sar</taxon>
        <taxon>Stramenopiles</taxon>
        <taxon>Ochrophyta</taxon>
        <taxon>Bolidophyceae</taxon>
        <taxon>Parmales</taxon>
        <taxon>Triparmaceae</taxon>
        <taxon>Triparma</taxon>
    </lineage>
</organism>
<dbReference type="OrthoDB" id="543156at2759"/>
<dbReference type="SUPFAM" id="SSF52317">
    <property type="entry name" value="Class I glutamine amidotransferase-like"/>
    <property type="match status" value="1"/>
</dbReference>
<dbReference type="PANTHER" id="PTHR10224:SF12">
    <property type="entry name" value="GLYOXALASE ELBB"/>
    <property type="match status" value="1"/>
</dbReference>
<dbReference type="AlphaFoldDB" id="A0A9W7BLN4"/>
<keyword evidence="2" id="KW-1185">Reference proteome</keyword>
<dbReference type="Proteomes" id="UP001165085">
    <property type="component" value="Unassembled WGS sequence"/>
</dbReference>
<comment type="caution">
    <text evidence="1">The sequence shown here is derived from an EMBL/GenBank/DDBJ whole genome shotgun (WGS) entry which is preliminary data.</text>
</comment>
<reference evidence="2" key="1">
    <citation type="journal article" date="2023" name="Commun. Biol.">
        <title>Genome analysis of Parmales, the sister group of diatoms, reveals the evolutionary specialization of diatoms from phago-mixotrophs to photoautotrophs.</title>
        <authorList>
            <person name="Ban H."/>
            <person name="Sato S."/>
            <person name="Yoshikawa S."/>
            <person name="Yamada K."/>
            <person name="Nakamura Y."/>
            <person name="Ichinomiya M."/>
            <person name="Sato N."/>
            <person name="Blanc-Mathieu R."/>
            <person name="Endo H."/>
            <person name="Kuwata A."/>
            <person name="Ogata H."/>
        </authorList>
    </citation>
    <scope>NUCLEOTIDE SEQUENCE [LARGE SCALE GENOMIC DNA]</scope>
    <source>
        <strain evidence="2">NIES 3701</strain>
    </source>
</reference>
<name>A0A9W7BLN4_9STRA</name>
<gene>
    <name evidence="1" type="ORF">TrST_g1789</name>
</gene>
<dbReference type="EMBL" id="BRXY01000404">
    <property type="protein sequence ID" value="GMH92676.1"/>
    <property type="molecule type" value="Genomic_DNA"/>
</dbReference>
<accession>A0A9W7BLN4</accession>
<evidence type="ECO:0000313" key="1">
    <source>
        <dbReference type="EMBL" id="GMH92676.1"/>
    </source>
</evidence>
<proteinExistence type="predicted"/>
<dbReference type="NCBIfam" id="NF008747">
    <property type="entry name" value="PRK11780.1"/>
    <property type="match status" value="1"/>
</dbReference>
<dbReference type="Gene3D" id="3.40.50.880">
    <property type="match status" value="1"/>
</dbReference>
<sequence length="243" mass="25370">MLQIRSPSLQLHARALSTKVAVVLSGCGVYDGTEVTEGVSTLIHLSSHADTTVQCYAPDKMQMHAINHTNGEEHDTNRNVLVESARIARGAVSPLAALDSSNYSALVIPGGFGAAKNLSSFAVDGADMTVDPDLVTIIDSFRSESKPIGMCCIAPIIAAKTIPNAKLTVGQSSGPEEIWPHSGAAGGCEAMGASHVDTDIDGVCVDIDNKLVTSAAYMKNATPSEVHHSVGKMVTEVLKMVSN</sequence>
<protein>
    <submittedName>
        <fullName evidence="1">Uncharacterized protein</fullName>
    </submittedName>
</protein>